<feature type="region of interest" description="Disordered" evidence="1">
    <location>
        <begin position="68"/>
        <end position="87"/>
    </location>
</feature>
<reference evidence="2 3" key="1">
    <citation type="submission" date="2023-12" db="EMBL/GenBank/DDBJ databases">
        <title>Description of new species of Mycobacterium terrae complex isolated from sewage at the Sao Paulo Zoological Park Foundation in Brazil.</title>
        <authorList>
            <person name="Romagnoli C.L."/>
            <person name="Conceicao E.C."/>
            <person name="Machado E."/>
            <person name="Barreto L.B.P.F."/>
            <person name="Sharma A."/>
            <person name="Silva N.M."/>
            <person name="Marques L.E."/>
            <person name="Juliana M.A."/>
            <person name="Lourenco M.C.S."/>
            <person name="Digiampietri L.A."/>
            <person name="Suffys P.N."/>
            <person name="Viana-Niero C."/>
        </authorList>
    </citation>
    <scope>NUCLEOTIDE SEQUENCE [LARGE SCALE GENOMIC DNA]</scope>
    <source>
        <strain evidence="2 3">MYC098</strain>
    </source>
</reference>
<keyword evidence="3" id="KW-1185">Reference proteome</keyword>
<evidence type="ECO:0000256" key="1">
    <source>
        <dbReference type="SAM" id="MobiDB-lite"/>
    </source>
</evidence>
<protein>
    <submittedName>
        <fullName evidence="2">Uncharacterized protein</fullName>
    </submittedName>
</protein>
<sequence length="116" mass="12495">MDSLTARGPYNNDVYVPLATLPFLPNGGTVSHFRDYAYISLADENGIERALQAYFIGPNGHGYRVSQSVSYSGGNPEHPDTERIPETLDGQVDDLGPLNGTQLDALIRSGFPGLSP</sequence>
<dbReference type="EMBL" id="JAYJJR010000016">
    <property type="protein sequence ID" value="MEB3023381.1"/>
    <property type="molecule type" value="Genomic_DNA"/>
</dbReference>
<evidence type="ECO:0000313" key="2">
    <source>
        <dbReference type="EMBL" id="MEB3023381.1"/>
    </source>
</evidence>
<organism evidence="2 3">
    <name type="scientific">[Mycobacterium] crassicus</name>
    <dbReference type="NCBI Taxonomy" id="2872309"/>
    <lineage>
        <taxon>Bacteria</taxon>
        <taxon>Bacillati</taxon>
        <taxon>Actinomycetota</taxon>
        <taxon>Actinomycetes</taxon>
        <taxon>Mycobacteriales</taxon>
        <taxon>Mycobacteriaceae</taxon>
        <taxon>Mycolicibacter</taxon>
    </lineage>
</organism>
<evidence type="ECO:0000313" key="3">
    <source>
        <dbReference type="Proteomes" id="UP001299596"/>
    </source>
</evidence>
<dbReference type="Proteomes" id="UP001299596">
    <property type="component" value="Unassembled WGS sequence"/>
</dbReference>
<comment type="caution">
    <text evidence="2">The sequence shown here is derived from an EMBL/GenBank/DDBJ whole genome shotgun (WGS) entry which is preliminary data.</text>
</comment>
<feature type="compositionally biased region" description="Basic and acidic residues" evidence="1">
    <location>
        <begin position="77"/>
        <end position="86"/>
    </location>
</feature>
<gene>
    <name evidence="2" type="ORF">K6T79_20260</name>
</gene>
<name>A0ABU5XQL6_9MYCO</name>
<dbReference type="RefSeq" id="WP_329780380.1">
    <property type="nucleotide sequence ID" value="NZ_JAYJJR010000016.1"/>
</dbReference>
<proteinExistence type="predicted"/>
<accession>A0ABU5XQL6</accession>